<reference evidence="1" key="1">
    <citation type="submission" date="2023-07" db="EMBL/GenBank/DDBJ databases">
        <title>draft genome sequence of fig (Ficus carica).</title>
        <authorList>
            <person name="Takahashi T."/>
            <person name="Nishimura K."/>
        </authorList>
    </citation>
    <scope>NUCLEOTIDE SEQUENCE</scope>
</reference>
<evidence type="ECO:0000313" key="1">
    <source>
        <dbReference type="EMBL" id="GMN47675.1"/>
    </source>
</evidence>
<sequence>MMESKLPCVVPTCIRSGLVHGLSRKWTCRPNHSMVTRHVVLAERKLMSYIYAVVNVMDPRRVDEDRDAAWVFHGMSPLLFNGTCRTVSLVGWLNDMETIFRVCYIEAHLKVVLASRSLAGNARLWWLTLGLPNIQGVTWADFRALIIACYGPFS</sequence>
<accession>A0AA88A8I0</accession>
<dbReference type="Proteomes" id="UP001187192">
    <property type="component" value="Unassembled WGS sequence"/>
</dbReference>
<evidence type="ECO:0000313" key="2">
    <source>
        <dbReference type="Proteomes" id="UP001187192"/>
    </source>
</evidence>
<protein>
    <recommendedName>
        <fullName evidence="3">Retrotransposon gag domain-containing protein</fullName>
    </recommendedName>
</protein>
<gene>
    <name evidence="1" type="ORF">TIFTF001_016850</name>
</gene>
<comment type="caution">
    <text evidence="1">The sequence shown here is derived from an EMBL/GenBank/DDBJ whole genome shotgun (WGS) entry which is preliminary data.</text>
</comment>
<evidence type="ECO:0008006" key="3">
    <source>
        <dbReference type="Google" id="ProtNLM"/>
    </source>
</evidence>
<organism evidence="1 2">
    <name type="scientific">Ficus carica</name>
    <name type="common">Common fig</name>
    <dbReference type="NCBI Taxonomy" id="3494"/>
    <lineage>
        <taxon>Eukaryota</taxon>
        <taxon>Viridiplantae</taxon>
        <taxon>Streptophyta</taxon>
        <taxon>Embryophyta</taxon>
        <taxon>Tracheophyta</taxon>
        <taxon>Spermatophyta</taxon>
        <taxon>Magnoliopsida</taxon>
        <taxon>eudicotyledons</taxon>
        <taxon>Gunneridae</taxon>
        <taxon>Pentapetalae</taxon>
        <taxon>rosids</taxon>
        <taxon>fabids</taxon>
        <taxon>Rosales</taxon>
        <taxon>Moraceae</taxon>
        <taxon>Ficeae</taxon>
        <taxon>Ficus</taxon>
    </lineage>
</organism>
<keyword evidence="2" id="KW-1185">Reference proteome</keyword>
<dbReference type="EMBL" id="BTGU01000026">
    <property type="protein sequence ID" value="GMN47675.1"/>
    <property type="molecule type" value="Genomic_DNA"/>
</dbReference>
<dbReference type="AlphaFoldDB" id="A0AA88A8I0"/>
<name>A0AA88A8I0_FICCA</name>
<proteinExistence type="predicted"/>